<dbReference type="RefSeq" id="XP_015274927.1">
    <property type="nucleotide sequence ID" value="XM_015419441.1"/>
</dbReference>
<dbReference type="Pfam" id="PF00188">
    <property type="entry name" value="CAP"/>
    <property type="match status" value="1"/>
</dbReference>
<dbReference type="PROSITE" id="PS01009">
    <property type="entry name" value="CRISP_1"/>
    <property type="match status" value="1"/>
</dbReference>
<feature type="compositionally biased region" description="Low complexity" evidence="2">
    <location>
        <begin position="222"/>
        <end position="246"/>
    </location>
</feature>
<feature type="region of interest" description="Disordered" evidence="2">
    <location>
        <begin position="207"/>
        <end position="306"/>
    </location>
</feature>
<evidence type="ECO:0000256" key="2">
    <source>
        <dbReference type="SAM" id="MobiDB-lite"/>
    </source>
</evidence>
<dbReference type="SUPFAM" id="SSF55797">
    <property type="entry name" value="PR-1-like"/>
    <property type="match status" value="1"/>
</dbReference>
<feature type="signal peptide" evidence="3">
    <location>
        <begin position="1"/>
        <end position="28"/>
    </location>
</feature>
<feature type="domain" description="SCP" evidence="4">
    <location>
        <begin position="32"/>
        <end position="173"/>
    </location>
</feature>
<dbReference type="InterPro" id="IPR001283">
    <property type="entry name" value="CRISP-related"/>
</dbReference>
<organism evidence="5 6">
    <name type="scientific">Gekko japonicus</name>
    <name type="common">Schlegel's Japanese gecko</name>
    <dbReference type="NCBI Taxonomy" id="146911"/>
    <lineage>
        <taxon>Eukaryota</taxon>
        <taxon>Metazoa</taxon>
        <taxon>Chordata</taxon>
        <taxon>Craniata</taxon>
        <taxon>Vertebrata</taxon>
        <taxon>Euteleostomi</taxon>
        <taxon>Lepidosauria</taxon>
        <taxon>Squamata</taxon>
        <taxon>Bifurcata</taxon>
        <taxon>Gekkota</taxon>
        <taxon>Gekkonidae</taxon>
        <taxon>Gekkoninae</taxon>
        <taxon>Gekko</taxon>
    </lineage>
</organism>
<evidence type="ECO:0000313" key="6">
    <source>
        <dbReference type="RefSeq" id="XP_015274927.1"/>
    </source>
</evidence>
<protein>
    <submittedName>
        <fullName evidence="6">Peptidase inhibitor 16</fullName>
    </submittedName>
</protein>
<feature type="compositionally biased region" description="Polar residues" evidence="2">
    <location>
        <begin position="290"/>
        <end position="306"/>
    </location>
</feature>
<evidence type="ECO:0000313" key="5">
    <source>
        <dbReference type="Proteomes" id="UP000694871"/>
    </source>
</evidence>
<name>A0ABM1KMJ0_GEKJA</name>
<reference evidence="6" key="1">
    <citation type="submission" date="2025-08" db="UniProtKB">
        <authorList>
            <consortium name="RefSeq"/>
        </authorList>
    </citation>
    <scope>IDENTIFICATION</scope>
</reference>
<proteinExistence type="inferred from homology"/>
<dbReference type="PROSITE" id="PS01010">
    <property type="entry name" value="CRISP_2"/>
    <property type="match status" value="1"/>
</dbReference>
<accession>A0ABM1KMJ0</accession>
<dbReference type="PRINTS" id="PR00837">
    <property type="entry name" value="V5TPXLIKE"/>
</dbReference>
<gene>
    <name evidence="6" type="primary">PI16</name>
</gene>
<evidence type="ECO:0000256" key="3">
    <source>
        <dbReference type="SAM" id="SignalP"/>
    </source>
</evidence>
<dbReference type="InterPro" id="IPR035940">
    <property type="entry name" value="CAP_sf"/>
</dbReference>
<feature type="region of interest" description="Disordered" evidence="2">
    <location>
        <begin position="347"/>
        <end position="390"/>
    </location>
</feature>
<feature type="compositionally biased region" description="Pro residues" evidence="2">
    <location>
        <begin position="351"/>
        <end position="386"/>
    </location>
</feature>
<dbReference type="Gene3D" id="3.40.33.10">
    <property type="entry name" value="CAP"/>
    <property type="match status" value="1"/>
</dbReference>
<dbReference type="PANTHER" id="PTHR10334">
    <property type="entry name" value="CYSTEINE-RICH SECRETORY PROTEIN-RELATED"/>
    <property type="match status" value="1"/>
</dbReference>
<dbReference type="InterPro" id="IPR014044">
    <property type="entry name" value="CAP_dom"/>
</dbReference>
<dbReference type="InterPro" id="IPR018244">
    <property type="entry name" value="Allrgn_V5/Tpx1_CS"/>
</dbReference>
<keyword evidence="5" id="KW-1185">Reference proteome</keyword>
<dbReference type="Proteomes" id="UP000694871">
    <property type="component" value="Unplaced"/>
</dbReference>
<dbReference type="SMART" id="SM00198">
    <property type="entry name" value="SCP"/>
    <property type="match status" value="1"/>
</dbReference>
<feature type="compositionally biased region" description="Polar residues" evidence="2">
    <location>
        <begin position="252"/>
        <end position="281"/>
    </location>
</feature>
<feature type="chain" id="PRO_5045512562" evidence="3">
    <location>
        <begin position="29"/>
        <end position="492"/>
    </location>
</feature>
<comment type="similarity">
    <text evidence="1">Belongs to the CRISP family.</text>
</comment>
<keyword evidence="3" id="KW-0732">Signal</keyword>
<dbReference type="CDD" id="cd05559">
    <property type="entry name" value="CAP_PI16_HrTT-1"/>
    <property type="match status" value="1"/>
</dbReference>
<evidence type="ECO:0000256" key="1">
    <source>
        <dbReference type="ARBA" id="ARBA00009923"/>
    </source>
</evidence>
<dbReference type="GeneID" id="107117343"/>
<evidence type="ECO:0000259" key="4">
    <source>
        <dbReference type="SMART" id="SM00198"/>
    </source>
</evidence>
<sequence length="492" mass="54058">MLSSGLRIPLLLLLLLLLLLTAMELSWSLTEEDKKLIVDLHNQYRSKVSPPAADMLKMSWDTELEPFAKDYATKCIWEHNKERGWRGENLFAMTGDLSVKTAVENWYDEYQHYNMTTLTCAEGEMCGHYTQVVWASSKRVGCGTEFCKNLEILNETNMHLLVCNYEPPGNVKGRKPYEEGSPCSMCPDGYSCEDSLCVSSVDLEGTTASPGPTGLEPTAIMTTSPKSTSITTGPSSTTSESPQPLTEAETEFPTTKRPTSSLEPTSDLDLNTSPELQTKGTDASLATGFTPHTNLDPTPASPETGTTQVFYSELPSTDGLITSEANMKNVEQPPSTTEPLRTTLKALPTTKLPPAPKKPPPSKLPSPQKPPSHPKPIYHKPPPPPKKASISKLPASYRLAAYSKAIKKLNHAAQSSSGKAAHLSVCLPCLGCKQISQPEEIKTALKELTFKNPYTSCFSPLPRWRRHSKCGWCGRTWSHALTRASPYWLKSL</sequence>